<dbReference type="InterPro" id="IPR052618">
    <property type="entry name" value="ComplexI_NDUFA12"/>
</dbReference>
<evidence type="ECO:0008006" key="4">
    <source>
        <dbReference type="Google" id="ProtNLM"/>
    </source>
</evidence>
<comment type="caution">
    <text evidence="2">The sequence shown here is derived from an EMBL/GenBank/DDBJ whole genome shotgun (WGS) entry which is preliminary data.</text>
</comment>
<keyword evidence="3" id="KW-1185">Reference proteome</keyword>
<dbReference type="GO" id="GO:0005739">
    <property type="term" value="C:mitochondrion"/>
    <property type="evidence" value="ECO:0007669"/>
    <property type="project" value="TreeGrafter"/>
</dbReference>
<dbReference type="PANTHER" id="PTHR32470">
    <property type="entry name" value="ADH DEHYDROGENASE [UBIQUINONE] 1 ALPHA SUBCOMPLEX ASSEMBLY FACTOR 2"/>
    <property type="match status" value="1"/>
</dbReference>
<organism evidence="2 3">
    <name type="scientific">Rhodocollybia butyracea</name>
    <dbReference type="NCBI Taxonomy" id="206335"/>
    <lineage>
        <taxon>Eukaryota</taxon>
        <taxon>Fungi</taxon>
        <taxon>Dikarya</taxon>
        <taxon>Basidiomycota</taxon>
        <taxon>Agaricomycotina</taxon>
        <taxon>Agaricomycetes</taxon>
        <taxon>Agaricomycetidae</taxon>
        <taxon>Agaricales</taxon>
        <taxon>Marasmiineae</taxon>
        <taxon>Omphalotaceae</taxon>
        <taxon>Rhodocollybia</taxon>
    </lineage>
</organism>
<dbReference type="PANTHER" id="PTHR32470:SF2">
    <property type="entry name" value="NADH DEHYDROGENASE [UBIQUINONE] 1 ALPHA SUBCOMPLEX ASSEMBLY FACTOR 2"/>
    <property type="match status" value="1"/>
</dbReference>
<protein>
    <recommendedName>
        <fullName evidence="4">NADH dehydrogenase [ubiquinone] 1 alpha subcomplex subunit 12</fullName>
    </recommendedName>
</protein>
<feature type="compositionally biased region" description="Polar residues" evidence="1">
    <location>
        <begin position="96"/>
        <end position="116"/>
    </location>
</feature>
<sequence length="136" mass="15122">MWNYIGGSKRLPIQWSAWLAHTRAHPPSVEELQIDLIRQQRVQHNAVLIEARFQQERTQLIQEASPPPSDGPSSQAEQPSVDPSSPVSPPPESLPTTEGFTPNTPVAQRPGSTLPKTGSDEYQPETWTPKARVRRG</sequence>
<evidence type="ECO:0000313" key="3">
    <source>
        <dbReference type="Proteomes" id="UP000772434"/>
    </source>
</evidence>
<dbReference type="GO" id="GO:0032981">
    <property type="term" value="P:mitochondrial respiratory chain complex I assembly"/>
    <property type="evidence" value="ECO:0007669"/>
    <property type="project" value="TreeGrafter"/>
</dbReference>
<dbReference type="Proteomes" id="UP000772434">
    <property type="component" value="Unassembled WGS sequence"/>
</dbReference>
<dbReference type="AlphaFoldDB" id="A0A9P5QBF2"/>
<dbReference type="OrthoDB" id="10255576at2759"/>
<name>A0A9P5QBF2_9AGAR</name>
<proteinExistence type="predicted"/>
<feature type="region of interest" description="Disordered" evidence="1">
    <location>
        <begin position="58"/>
        <end position="136"/>
    </location>
</feature>
<dbReference type="EMBL" id="JADNRY010000001">
    <property type="protein sequence ID" value="KAF9078740.1"/>
    <property type="molecule type" value="Genomic_DNA"/>
</dbReference>
<accession>A0A9P5QBF2</accession>
<evidence type="ECO:0000313" key="2">
    <source>
        <dbReference type="EMBL" id="KAF9078740.1"/>
    </source>
</evidence>
<reference evidence="2" key="1">
    <citation type="submission" date="2020-11" db="EMBL/GenBank/DDBJ databases">
        <authorList>
            <consortium name="DOE Joint Genome Institute"/>
            <person name="Ahrendt S."/>
            <person name="Riley R."/>
            <person name="Andreopoulos W."/>
            <person name="Labutti K."/>
            <person name="Pangilinan J."/>
            <person name="Ruiz-Duenas F.J."/>
            <person name="Barrasa J.M."/>
            <person name="Sanchez-Garcia M."/>
            <person name="Camarero S."/>
            <person name="Miyauchi S."/>
            <person name="Serrano A."/>
            <person name="Linde D."/>
            <person name="Babiker R."/>
            <person name="Drula E."/>
            <person name="Ayuso-Fernandez I."/>
            <person name="Pacheco R."/>
            <person name="Padilla G."/>
            <person name="Ferreira P."/>
            <person name="Barriuso J."/>
            <person name="Kellner H."/>
            <person name="Castanera R."/>
            <person name="Alfaro M."/>
            <person name="Ramirez L."/>
            <person name="Pisabarro A.G."/>
            <person name="Kuo A."/>
            <person name="Tritt A."/>
            <person name="Lipzen A."/>
            <person name="He G."/>
            <person name="Yan M."/>
            <person name="Ng V."/>
            <person name="Cullen D."/>
            <person name="Martin F."/>
            <person name="Rosso M.-N."/>
            <person name="Henrissat B."/>
            <person name="Hibbett D."/>
            <person name="Martinez A.T."/>
            <person name="Grigoriev I.V."/>
        </authorList>
    </citation>
    <scope>NUCLEOTIDE SEQUENCE</scope>
    <source>
        <strain evidence="2">AH 40177</strain>
    </source>
</reference>
<gene>
    <name evidence="2" type="ORF">BDP27DRAFT_1310104</name>
</gene>
<evidence type="ECO:0000256" key="1">
    <source>
        <dbReference type="SAM" id="MobiDB-lite"/>
    </source>
</evidence>